<dbReference type="SUPFAM" id="SSF82171">
    <property type="entry name" value="DPP6 N-terminal domain-like"/>
    <property type="match status" value="1"/>
</dbReference>
<dbReference type="NCBIfam" id="TIGR02346">
    <property type="entry name" value="chap_CCT_theta"/>
    <property type="match status" value="1"/>
</dbReference>
<dbReference type="Gene3D" id="1.10.560.10">
    <property type="entry name" value="GroEL-like equatorial domain"/>
    <property type="match status" value="1"/>
</dbReference>
<evidence type="ECO:0000313" key="19">
    <source>
        <dbReference type="Proteomes" id="UP000307169"/>
    </source>
</evidence>
<dbReference type="CDD" id="cd03341">
    <property type="entry name" value="TCP1_theta"/>
    <property type="match status" value="1"/>
</dbReference>
<keyword evidence="6" id="KW-0819">tRNA processing</keyword>
<dbReference type="Gene3D" id="3.30.260.10">
    <property type="entry name" value="TCP-1-like chaperonin intermediate domain"/>
    <property type="match status" value="1"/>
</dbReference>
<dbReference type="UniPathway" id="UPA00988"/>
<feature type="region of interest" description="Disordered" evidence="13">
    <location>
        <begin position="191"/>
        <end position="219"/>
    </location>
</feature>
<evidence type="ECO:0000256" key="8">
    <source>
        <dbReference type="ARBA" id="ARBA00022840"/>
    </source>
</evidence>
<dbReference type="Pfam" id="PF00118">
    <property type="entry name" value="Cpn60_TCP1"/>
    <property type="match status" value="1"/>
</dbReference>
<organism evidence="18 19">
    <name type="scientific">Wallemia mellicola</name>
    <dbReference type="NCBI Taxonomy" id="1708541"/>
    <lineage>
        <taxon>Eukaryota</taxon>
        <taxon>Fungi</taxon>
        <taxon>Dikarya</taxon>
        <taxon>Basidiomycota</taxon>
        <taxon>Wallemiomycotina</taxon>
        <taxon>Wallemiomycetes</taxon>
        <taxon>Wallemiales</taxon>
        <taxon>Wallemiaceae</taxon>
        <taxon>Wallemia</taxon>
    </lineage>
</organism>
<dbReference type="InterPro" id="IPR006849">
    <property type="entry name" value="Elp1"/>
</dbReference>
<dbReference type="SUPFAM" id="SSF54849">
    <property type="entry name" value="GroEL-intermediate domain like"/>
    <property type="match status" value="1"/>
</dbReference>
<dbReference type="GO" id="GO:0000049">
    <property type="term" value="F:tRNA binding"/>
    <property type="evidence" value="ECO:0007669"/>
    <property type="project" value="TreeGrafter"/>
</dbReference>
<evidence type="ECO:0000256" key="3">
    <source>
        <dbReference type="ARBA" id="ARBA00006086"/>
    </source>
</evidence>
<dbReference type="PROSITE" id="PS00751">
    <property type="entry name" value="TCP1_2"/>
    <property type="match status" value="1"/>
</dbReference>
<reference evidence="18 19" key="1">
    <citation type="submission" date="2019-03" db="EMBL/GenBank/DDBJ databases">
        <title>Sequencing 25 genomes of Wallemia mellicola.</title>
        <authorList>
            <person name="Gostincar C."/>
        </authorList>
    </citation>
    <scope>NUCLEOTIDE SEQUENCE [LARGE SCALE GENOMIC DNA]</scope>
    <source>
        <strain evidence="18 19">EXF-1262</strain>
    </source>
</reference>
<feature type="domain" description="ELP1 alpha-solenoid" evidence="17">
    <location>
        <begin position="713"/>
        <end position="907"/>
    </location>
</feature>
<evidence type="ECO:0000259" key="15">
    <source>
        <dbReference type="Pfam" id="PF23797"/>
    </source>
</evidence>
<comment type="subcellular location">
    <subcellularLocation>
        <location evidence="1">Cytoplasm</location>
    </subcellularLocation>
</comment>
<evidence type="ECO:0000256" key="10">
    <source>
        <dbReference type="ARBA" id="ARBA00029602"/>
    </source>
</evidence>
<dbReference type="SUPFAM" id="SSF52029">
    <property type="entry name" value="GroEL apical domain-like"/>
    <property type="match status" value="1"/>
</dbReference>
<dbReference type="PANTHER" id="PTHR12747">
    <property type="entry name" value="ELONGATOR COMPLEX PROTEIN 1"/>
    <property type="match status" value="1"/>
</dbReference>
<dbReference type="InterPro" id="IPR056166">
    <property type="entry name" value="TPR_ELP1"/>
</dbReference>
<comment type="caution">
    <text evidence="18">The sequence shown here is derived from an EMBL/GenBank/DDBJ whole genome shotgun (WGS) entry which is preliminary data.</text>
</comment>
<keyword evidence="9 11" id="KW-0143">Chaperone</keyword>
<evidence type="ECO:0000256" key="5">
    <source>
        <dbReference type="ARBA" id="ARBA00022490"/>
    </source>
</evidence>
<dbReference type="InterPro" id="IPR056164">
    <property type="entry name" value="Beta-prop_ELP1_1st"/>
</dbReference>
<accession>A0A4T0NT28</accession>
<evidence type="ECO:0000256" key="4">
    <source>
        <dbReference type="ARBA" id="ARBA00008020"/>
    </source>
</evidence>
<evidence type="ECO:0000256" key="1">
    <source>
        <dbReference type="ARBA" id="ARBA00004496"/>
    </source>
</evidence>
<dbReference type="InterPro" id="IPR056165">
    <property type="entry name" value="Beta-prop_ELP1_2nd"/>
</dbReference>
<evidence type="ECO:0000256" key="2">
    <source>
        <dbReference type="ARBA" id="ARBA00005043"/>
    </source>
</evidence>
<dbReference type="GO" id="GO:0051082">
    <property type="term" value="F:unfolded protein binding"/>
    <property type="evidence" value="ECO:0007669"/>
    <property type="project" value="InterPro"/>
</dbReference>
<dbReference type="InterPro" id="IPR017998">
    <property type="entry name" value="Chaperone_TCP-1"/>
</dbReference>
<dbReference type="GO" id="GO:0005832">
    <property type="term" value="C:chaperonin-containing T-complex"/>
    <property type="evidence" value="ECO:0007669"/>
    <property type="project" value="UniProtKB-ARBA"/>
</dbReference>
<dbReference type="Gene3D" id="3.50.7.10">
    <property type="entry name" value="GroEL"/>
    <property type="match status" value="1"/>
</dbReference>
<evidence type="ECO:0000256" key="11">
    <source>
        <dbReference type="RuleBase" id="RU004187"/>
    </source>
</evidence>
<keyword evidence="12" id="KW-0175">Coiled coil</keyword>
<proteinExistence type="inferred from homology"/>
<feature type="coiled-coil region" evidence="12">
    <location>
        <begin position="1099"/>
        <end position="1126"/>
    </location>
</feature>
<dbReference type="PRINTS" id="PR00304">
    <property type="entry name" value="TCOMPLEXTCP1"/>
</dbReference>
<evidence type="ECO:0000256" key="9">
    <source>
        <dbReference type="ARBA" id="ARBA00023186"/>
    </source>
</evidence>
<dbReference type="InterPro" id="IPR012721">
    <property type="entry name" value="Chap_CCT_theta"/>
</dbReference>
<comment type="similarity">
    <text evidence="3">Belongs to the ELP1/IKA1 family.</text>
</comment>
<dbReference type="SUPFAM" id="SSF48592">
    <property type="entry name" value="GroEL equatorial domain-like"/>
    <property type="match status" value="1"/>
</dbReference>
<dbReference type="FunFam" id="3.50.7.10:FF:000008">
    <property type="entry name" value="T-complex protein 1 subunit theta"/>
    <property type="match status" value="1"/>
</dbReference>
<dbReference type="Pfam" id="PF23797">
    <property type="entry name" value="Beta-prop_ELP1_2nd"/>
    <property type="match status" value="1"/>
</dbReference>
<comment type="similarity">
    <text evidence="4 11">Belongs to the TCP-1 chaperonin family.</text>
</comment>
<evidence type="ECO:0000259" key="16">
    <source>
        <dbReference type="Pfam" id="PF23878"/>
    </source>
</evidence>
<evidence type="ECO:0000313" key="18">
    <source>
        <dbReference type="EMBL" id="TIC00522.1"/>
    </source>
</evidence>
<name>A0A4T0NT28_9BASI</name>
<gene>
    <name evidence="18" type="ORF">E3Q17_02170</name>
</gene>
<evidence type="ECO:0000256" key="7">
    <source>
        <dbReference type="ARBA" id="ARBA00022741"/>
    </source>
</evidence>
<dbReference type="InterPro" id="IPR002423">
    <property type="entry name" value="Cpn60/GroEL/TCP-1"/>
</dbReference>
<dbReference type="GO" id="GO:0016887">
    <property type="term" value="F:ATP hydrolysis activity"/>
    <property type="evidence" value="ECO:0007669"/>
    <property type="project" value="InterPro"/>
</dbReference>
<dbReference type="InterPro" id="IPR056167">
    <property type="entry name" value="A-sol_ELP1"/>
</dbReference>
<keyword evidence="7 11" id="KW-0547">Nucleotide-binding</keyword>
<dbReference type="PANTHER" id="PTHR12747:SF0">
    <property type="entry name" value="ELONGATOR COMPLEX PROTEIN 1"/>
    <property type="match status" value="1"/>
</dbReference>
<feature type="domain" description="ELP1 first N-terminal beta-propeller" evidence="14">
    <location>
        <begin position="1"/>
        <end position="391"/>
    </location>
</feature>
<dbReference type="InterPro" id="IPR027413">
    <property type="entry name" value="GROEL-like_equatorial_sf"/>
</dbReference>
<dbReference type="InterPro" id="IPR027410">
    <property type="entry name" value="TCP-1-like_intermed_sf"/>
</dbReference>
<dbReference type="Pfam" id="PF23925">
    <property type="entry name" value="A-sol_ELP1"/>
    <property type="match status" value="1"/>
</dbReference>
<feature type="domain" description="ELP1 TPR" evidence="16">
    <location>
        <begin position="915"/>
        <end position="1076"/>
    </location>
</feature>
<comment type="pathway">
    <text evidence="2">tRNA modification; 5-methoxycarbonylmethyl-2-thiouridine-tRNA biosynthesis.</text>
</comment>
<dbReference type="GO" id="GO:0033588">
    <property type="term" value="C:elongator holoenzyme complex"/>
    <property type="evidence" value="ECO:0007669"/>
    <property type="project" value="InterPro"/>
</dbReference>
<feature type="domain" description="ELP1 N-terminal second beta-propeller" evidence="15">
    <location>
        <begin position="438"/>
        <end position="689"/>
    </location>
</feature>
<dbReference type="Pfam" id="PF23878">
    <property type="entry name" value="TPR_ELP1"/>
    <property type="match status" value="1"/>
</dbReference>
<evidence type="ECO:0000256" key="12">
    <source>
        <dbReference type="SAM" id="Coils"/>
    </source>
</evidence>
<keyword evidence="5" id="KW-0963">Cytoplasm</keyword>
<dbReference type="Proteomes" id="UP000307169">
    <property type="component" value="Unassembled WGS sequence"/>
</dbReference>
<dbReference type="InterPro" id="IPR027409">
    <property type="entry name" value="GroEL-like_apical_dom_sf"/>
</dbReference>
<evidence type="ECO:0000259" key="14">
    <source>
        <dbReference type="Pfam" id="PF04762"/>
    </source>
</evidence>
<evidence type="ECO:0000259" key="17">
    <source>
        <dbReference type="Pfam" id="PF23925"/>
    </source>
</evidence>
<evidence type="ECO:0000256" key="6">
    <source>
        <dbReference type="ARBA" id="ARBA00022694"/>
    </source>
</evidence>
<sequence>MRSLIEFSNKSIKGSKIPKHSSLRQVSYSPDLELNIGVFEQKNVNKVDFLVVAFNTQGLSKEVTNVSLQAAEGDQSQLISVNYLPDDSSICILARSGDIALIRLQDFSFDQTEDYPTEIIGTVEPGIVAASWSPDEELLVIVTLNDDLLLMSANGNFDVLAEMPLRSTDFGQDKNVNVGWGSKSTQFHGRAGKQAASLPGGPSLVTEQQKSEPVGLADDDGKARVTWRSDSAFFAVSTLDLLDKETGDGQVKARVIRVYSRASAALQSTSEFAPGLSQSLAWRKGAGAPSIAAVQRFGQTPGCAAGYDHLDVVFFERNGLRHGEFTLKGVAQEQLVAGKIVSVRELEWSADGSVVAAWLDIDGKDVIQLYSTGNWHWYLKAEIHATELYKSRVESIKFSDETALSLNVVMSSEYRTIEWAWTVYSSPNEVHDLGLVAVVDGEETKFTPLGVANVPPPMSLYQVKSQGTPIQLTFNHSKFAVLLPLGKLEVYSYDGTKPHSKPTLEKSTSLPSRTRQIAWMDEQTLAITYENPESSSPAIGVFEIINEELSQVKFDSDVQLDHSFTVKGPDGSALIQDAQSRLFKLTQEGILDELDIVLDGFCPHLQYHEATSNIVAMSANGKLKIGNIDAVMMSTLANNALSFSLTPEFLIATTSSHKAIFLDLNEQNDNAKLVEELEERRVERGSRIVVSCPRAMRLVLQMPRGNLETIAPRPLVLQNVKRDVDRGDYRNAFIACRKHRIDMNIIFDHNPQAFFDRLSTFIDQIPEVDHLNLFLTGLRTEDLTLTQYAKKKIENIDASRPDKANEICTAIRTELEKRDLVAYTQTIMTSYVRMTPPDVEASLNLLHKLKSVDSEIAEEGVKYIIFLVDSRTLFDVALGMYDFELVLMVAQHSQRDPKEYLPFLRELQGMETDVQRFHIDDHLRRYKKALANIYKADGHLETFITYTQDHDLYTYALELSKGDSDNHKVVLEVYGDSLMEKKLYKDAALAYILAKLSEKAMEAYDRAHAWQELFGLMSVHGIEKSEIEDTAYRVAEDLNQRRRFQEAGRVLFDYTDDVQAAADQFVKGSEFAEAIRICIYKNRSDLVESFIKPSLVNTQETMMDEADEMEEQLAKQLARLDELRKAKLAAPEAFYLEESLENNPALDNVDVSSEATTAFTQFTRYTQRASTFASSAMTGKNKLIINHLDRLFVTNDAATIVQELEVVHPAAKLVVMASRQQEQEVGDGSNLVLILAGELLKKAENLLVMGLHPSEIVQGYELARNKALDSLAELENDKLELPVSKDSLVKSIKTSLGSKQFGNEDFLSDLVADAAITVMPKDPSQFNIDNVRVVKIMGGNLYESRVLRGMVFGRQPEGVARNAQKAKVAVFTCGIDISQTETKGTVLLKNADEMLNFTRGEEQQIEKILKEIADSGVKVVVAGSQVGDLALHYLNRLDIVVIKVLSKFELRRLCRVVGATPLARLGAPTPEEAGHIDVLETTEIGGDRVTVFRQDNDQLTRTATIVLRGATANHLDDIERAIDDGAGASEIELAKIIENFGDKTPGLNQHAIKKFAQALEIIPITLSDNAGLNSTEVLSKLWAAHSTEEGKNMGIDVDAISDEGLIDTKSLGIKDSLAAKWWAIKYAVESAIAVLRVDSIIMSKAAGLAPPQQQGHWDDD</sequence>
<dbReference type="GO" id="GO:0140662">
    <property type="term" value="F:ATP-dependent protein folding chaperone"/>
    <property type="evidence" value="ECO:0007669"/>
    <property type="project" value="InterPro"/>
</dbReference>
<dbReference type="EMBL" id="SPRH01000022">
    <property type="protein sequence ID" value="TIC00522.1"/>
    <property type="molecule type" value="Genomic_DNA"/>
</dbReference>
<keyword evidence="8 11" id="KW-0067">ATP-binding</keyword>
<dbReference type="Pfam" id="PF04762">
    <property type="entry name" value="Beta-prop_ELP1_1st"/>
    <property type="match status" value="1"/>
</dbReference>
<dbReference type="GO" id="GO:0005524">
    <property type="term" value="F:ATP binding"/>
    <property type="evidence" value="ECO:0007669"/>
    <property type="project" value="UniProtKB-KW"/>
</dbReference>
<evidence type="ECO:0000256" key="13">
    <source>
        <dbReference type="SAM" id="MobiDB-lite"/>
    </source>
</evidence>
<dbReference type="GO" id="GO:0002926">
    <property type="term" value="P:tRNA wobble base 5-methoxycarbonylmethyl-2-thiouridinylation"/>
    <property type="evidence" value="ECO:0007669"/>
    <property type="project" value="TreeGrafter"/>
</dbReference>
<protein>
    <recommendedName>
        <fullName evidence="10">CCT-theta</fullName>
    </recommendedName>
</protein>
<dbReference type="InterPro" id="IPR002194">
    <property type="entry name" value="Chaperonin_TCP-1_CS"/>
</dbReference>